<proteinExistence type="predicted"/>
<dbReference type="InterPro" id="IPR015915">
    <property type="entry name" value="Kelch-typ_b-propeller"/>
</dbReference>
<dbReference type="InterPro" id="IPR036047">
    <property type="entry name" value="F-box-like_dom_sf"/>
</dbReference>
<dbReference type="GO" id="GO:0005634">
    <property type="term" value="C:nucleus"/>
    <property type="evidence" value="ECO:0007669"/>
    <property type="project" value="TreeGrafter"/>
</dbReference>
<dbReference type="EMBL" id="JBBPBK010000010">
    <property type="protein sequence ID" value="KAK9276850.1"/>
    <property type="molecule type" value="Genomic_DNA"/>
</dbReference>
<dbReference type="GO" id="GO:0005829">
    <property type="term" value="C:cytosol"/>
    <property type="evidence" value="ECO:0007669"/>
    <property type="project" value="TreeGrafter"/>
</dbReference>
<dbReference type="Pfam" id="PF01344">
    <property type="entry name" value="Kelch_1"/>
    <property type="match status" value="1"/>
</dbReference>
<dbReference type="SUPFAM" id="SSF117281">
    <property type="entry name" value="Kelch motif"/>
    <property type="match status" value="1"/>
</dbReference>
<protein>
    <recommendedName>
        <fullName evidence="1">F-box domain-containing protein</fullName>
    </recommendedName>
</protein>
<dbReference type="Pfam" id="PF00646">
    <property type="entry name" value="F-box"/>
    <property type="match status" value="1"/>
</dbReference>
<evidence type="ECO:0000259" key="1">
    <source>
        <dbReference type="Pfam" id="PF00646"/>
    </source>
</evidence>
<dbReference type="PANTHER" id="PTHR24414:SF44">
    <property type="entry name" value="F-BOX DOMAIN-CONTAINING PROTEIN"/>
    <property type="match status" value="1"/>
</dbReference>
<dbReference type="AlphaFoldDB" id="A0AAP0WU59"/>
<dbReference type="GO" id="GO:0043161">
    <property type="term" value="P:proteasome-mediated ubiquitin-dependent protein catabolic process"/>
    <property type="evidence" value="ECO:0007669"/>
    <property type="project" value="TreeGrafter"/>
</dbReference>
<name>A0AAP0WU59_LIQFO</name>
<dbReference type="PANTHER" id="PTHR24414">
    <property type="entry name" value="F-BOX/KELCH-REPEAT PROTEIN SKIP4"/>
    <property type="match status" value="1"/>
</dbReference>
<dbReference type="Gene3D" id="2.120.10.80">
    <property type="entry name" value="Kelch-type beta propeller"/>
    <property type="match status" value="1"/>
</dbReference>
<dbReference type="Proteomes" id="UP001415857">
    <property type="component" value="Unassembled WGS sequence"/>
</dbReference>
<gene>
    <name evidence="2" type="ORF">L1049_006387</name>
</gene>
<evidence type="ECO:0000313" key="2">
    <source>
        <dbReference type="EMBL" id="KAK9276850.1"/>
    </source>
</evidence>
<dbReference type="InterPro" id="IPR006652">
    <property type="entry name" value="Kelch_1"/>
</dbReference>
<feature type="domain" description="F-box" evidence="1">
    <location>
        <begin position="19"/>
        <end position="54"/>
    </location>
</feature>
<comment type="caution">
    <text evidence="2">The sequence shown here is derived from an EMBL/GenBank/DDBJ whole genome shotgun (WGS) entry which is preliminary data.</text>
</comment>
<dbReference type="SUPFAM" id="SSF81383">
    <property type="entry name" value="F-box domain"/>
    <property type="match status" value="1"/>
</dbReference>
<dbReference type="Gene3D" id="1.20.1280.50">
    <property type="match status" value="1"/>
</dbReference>
<keyword evidence="3" id="KW-1185">Reference proteome</keyword>
<dbReference type="InterPro" id="IPR001810">
    <property type="entry name" value="F-box_dom"/>
</dbReference>
<sequence>MMETENKMESEEEASIHGDVLEAVFSRVPLIHLVPACHVCKAWERAVFSSLRWLNSLKPWLIIHTQTTRSPYVTTAHAYDPRSHVWIEINRPPIMNASPLRSSHSTLLYALSPSKFSFSFDPLHLTWHHADSPRVWRTDPIVAAVGNRIVVAGGVCDFEDDPLAVEMYDLESRTWATCQSMPTKLKESAASTWLSVAANGRKVLVTEKSLGIMYSFDPKTKGWEGPYDLNPDPCMLSSVIAFAGDRLVLLGLIGDAETVKSVKMWEVSGETFECREMGEMPMILVEKLRGENWELFPIGVSSAGDLVYIYNAGEPEEVVVCEFGRDGECRWGSVRNRMVNDRNRMGRFVFTCLEVGIGDVHKALRSENWKFDG</sequence>
<reference evidence="2 3" key="1">
    <citation type="journal article" date="2024" name="Plant J.">
        <title>Genome sequences and population genomics reveal climatic adaptation and genomic divergence between two closely related sweetgum species.</title>
        <authorList>
            <person name="Xu W.Q."/>
            <person name="Ren C.Q."/>
            <person name="Zhang X.Y."/>
            <person name="Comes H.P."/>
            <person name="Liu X.H."/>
            <person name="Li Y.G."/>
            <person name="Kettle C.J."/>
            <person name="Jalonen R."/>
            <person name="Gaisberger H."/>
            <person name="Ma Y.Z."/>
            <person name="Qiu Y.X."/>
        </authorList>
    </citation>
    <scope>NUCLEOTIDE SEQUENCE [LARGE SCALE GENOMIC DNA]</scope>
    <source>
        <strain evidence="2">Hangzhou</strain>
    </source>
</reference>
<organism evidence="2 3">
    <name type="scientific">Liquidambar formosana</name>
    <name type="common">Formosan gum</name>
    <dbReference type="NCBI Taxonomy" id="63359"/>
    <lineage>
        <taxon>Eukaryota</taxon>
        <taxon>Viridiplantae</taxon>
        <taxon>Streptophyta</taxon>
        <taxon>Embryophyta</taxon>
        <taxon>Tracheophyta</taxon>
        <taxon>Spermatophyta</taxon>
        <taxon>Magnoliopsida</taxon>
        <taxon>eudicotyledons</taxon>
        <taxon>Gunneridae</taxon>
        <taxon>Pentapetalae</taxon>
        <taxon>Saxifragales</taxon>
        <taxon>Altingiaceae</taxon>
        <taxon>Liquidambar</taxon>
    </lineage>
</organism>
<evidence type="ECO:0000313" key="3">
    <source>
        <dbReference type="Proteomes" id="UP001415857"/>
    </source>
</evidence>
<accession>A0AAP0WU59</accession>
<dbReference type="InterPro" id="IPR050354">
    <property type="entry name" value="F-box/kelch-repeat_ARATH"/>
</dbReference>